<gene>
    <name evidence="7" type="ORF">RHS04_03827</name>
</gene>
<dbReference type="Gene3D" id="3.40.50.300">
    <property type="entry name" value="P-loop containing nucleotide triphosphate hydrolases"/>
    <property type="match status" value="1"/>
</dbReference>
<dbReference type="PROSITE" id="PS50082">
    <property type="entry name" value="WD_REPEATS_2"/>
    <property type="match status" value="10"/>
</dbReference>
<dbReference type="InterPro" id="IPR036322">
    <property type="entry name" value="WD40_repeat_dom_sf"/>
</dbReference>
<sequence length="1484" mass="164855">MPFIIKIRKIFSYTKKKWKEYRNTGSASAPSRPTESCNTLGVTSTNTRDKRPAGWNTIRSLITVIEPGAKAIGLPIHGLRAFVDRLESAFEEREEYAELAAQLNAILDDLAKHVNQPIGTEMTASVKRIYADLEDEIKKVTERQAMAMRRRLIGAMEEANEIMECYRRIDGYLQRLTLNANISILKAVNEQTAYVQKQAMEARLKNMSPATAAVFDSAESHNVRRRSCAPGTRTAQIKLLLDWAHDPEVGRTCWLNGMAGTGKTTIAYSVCEALKEEYQLAASFFCSRTIPQCRQVKHIIPSIAYQLARFSLPFWLALDKALEADPDTHTLALETQYKKLIVEPLLASQDSLPRSFIVVIDALDECENEGIVGQILDLLLSTKYTLPVRYLMSSRPEKEITRRTGNCGNTSDNPRLVLHELDDDSVKTDIQAYIHHELRDVPLTDDQMQTIARRCGALFIYASTICRYIRQAHEVDALGEALNLITNSTAIPMKQDNKNVIDDLYTTILLTAFHRSEIDEMRETKMRDILETVICAMEPMTLHTIGQVVGLKNAEQVDRLLKPLRSVLNVGKENKLVTPLHASFPDFMLSKDRSKDLCCERGKRHAQMAKVCLELISKAEPQFNICRLPSSHLLDSEVDDLDTRITNSISQGLSYACRHWPTHLGFAEHQDEFVGSVRHFFSSRLLLWMEIINLTKHIRYGTTMIQNVEKWCSEHKVPEDMTKLVHDASQFVSVYANHPVSRSTPHIYVSMLPFWPPSRPVSVAYMPRTTGIIEPEGTAMARRRLALIATWKVSSRRIRSIGLSGDGTRLAVHNEGSIEVYDTSTGETISSLTNECTRGVHSVAISPDGTQVAFAKYRAAYIWNVGNRGTTANLFPNLTPSIKCIAFSSDGCRVACGTRNGEVHIHALHDDTTSRGPLKGHTEEVTSIAFSRDSLRLASASGDGTVRVREVRTGQTVGEPFKEHTRSVYSVCYSPDGSRLASASWDHSIQVRGVSSGTMAPELLTIHTPHPRSIAFSPSGAFIASGSADKAIRVYDARTGQIVLGPLDGHTERVTSLIFSPDSARLYSCSRDGTVRIWNVQDLGTHHTLSKAPALSSGVYRIRYSNSGKQLVSDSSDGTLHVWDVKTGELVMEPLRGHQKAVLSVDYSHSDTYIASASSDGTLRIWDALSGSDIHGPIEHSNRVNCVRFSPDDSCIASGSLDGTVKIWDVTSGQQIVELFRAHEFHVATSVELSPDGQQVAFGYGSISDLGDSEDPLYGAIRVVDRSTGDTVAGPINVQDFITSIEFSPNGMRLVSGSYDKSVRIWDVQTGEQLVACGEVEDDTRRDDKDSNNDRGHRKEVNSVAFSPNGRYVASGSDDMTVCIWDAENGNLVLGPLKAHTSRVYFVQFSPDSSHIASCSDDRTVLNDQHLSSNLDRQIGTDSWSVDEEGWVMLRGHRVVWVPSDLRPCLMCPPEDFMIADRGCLILNLDGLNVGDKWQDCYQP</sequence>
<feature type="repeat" description="WD" evidence="3">
    <location>
        <begin position="1177"/>
        <end position="1218"/>
    </location>
</feature>
<feature type="repeat" description="WD" evidence="3">
    <location>
        <begin position="1004"/>
        <end position="1045"/>
    </location>
</feature>
<name>A0A8H7LHW6_9AGAM</name>
<feature type="region of interest" description="Disordered" evidence="5">
    <location>
        <begin position="1319"/>
        <end position="1342"/>
    </location>
</feature>
<keyword evidence="2" id="KW-0677">Repeat</keyword>
<feature type="repeat" description="WD" evidence="3">
    <location>
        <begin position="1047"/>
        <end position="1088"/>
    </location>
</feature>
<dbReference type="SUPFAM" id="SSF50978">
    <property type="entry name" value="WD40 repeat-like"/>
    <property type="match status" value="2"/>
</dbReference>
<dbReference type="Pfam" id="PF00400">
    <property type="entry name" value="WD40"/>
    <property type="match status" value="11"/>
</dbReference>
<feature type="coiled-coil region" evidence="4">
    <location>
        <begin position="86"/>
        <end position="150"/>
    </location>
</feature>
<evidence type="ECO:0000256" key="5">
    <source>
        <dbReference type="SAM" id="MobiDB-lite"/>
    </source>
</evidence>
<dbReference type="Proteomes" id="UP000650582">
    <property type="component" value="Unassembled WGS sequence"/>
</dbReference>
<dbReference type="CDD" id="cd21037">
    <property type="entry name" value="MLKL_NTD"/>
    <property type="match status" value="1"/>
</dbReference>
<dbReference type="EMBL" id="JACYCC010000037">
    <property type="protein sequence ID" value="KAF8680005.1"/>
    <property type="molecule type" value="Genomic_DNA"/>
</dbReference>
<dbReference type="PANTHER" id="PTHR19848">
    <property type="entry name" value="WD40 REPEAT PROTEIN"/>
    <property type="match status" value="1"/>
</dbReference>
<feature type="region of interest" description="Disordered" evidence="5">
    <location>
        <begin position="22"/>
        <end position="49"/>
    </location>
</feature>
<keyword evidence="1 3" id="KW-0853">WD repeat</keyword>
<dbReference type="InterPro" id="IPR020472">
    <property type="entry name" value="WD40_PAC1"/>
</dbReference>
<feature type="repeat" description="WD" evidence="3">
    <location>
        <begin position="1377"/>
        <end position="1405"/>
    </location>
</feature>
<feature type="compositionally biased region" description="Basic and acidic residues" evidence="5">
    <location>
        <begin position="1323"/>
        <end position="1341"/>
    </location>
</feature>
<evidence type="ECO:0000313" key="7">
    <source>
        <dbReference type="EMBL" id="KAF8680005.1"/>
    </source>
</evidence>
<dbReference type="CDD" id="cd00200">
    <property type="entry name" value="WD40"/>
    <property type="match status" value="1"/>
</dbReference>
<comment type="caution">
    <text evidence="7">The sequence shown here is derived from an EMBL/GenBank/DDBJ whole genome shotgun (WGS) entry which is preliminary data.</text>
</comment>
<feature type="repeat" description="WD" evidence="3">
    <location>
        <begin position="1334"/>
        <end position="1375"/>
    </location>
</feature>
<dbReference type="SMART" id="SM00320">
    <property type="entry name" value="WD40"/>
    <property type="match status" value="13"/>
</dbReference>
<reference evidence="7" key="1">
    <citation type="submission" date="2020-09" db="EMBL/GenBank/DDBJ databases">
        <title>Comparative genome analyses of four rice-infecting Rhizoctonia solani isolates reveal extensive enrichment of homogalacturonan modification genes.</title>
        <authorList>
            <person name="Lee D.-Y."/>
            <person name="Jeon J."/>
            <person name="Kim K.-T."/>
            <person name="Cheong K."/>
            <person name="Song H."/>
            <person name="Choi G."/>
            <person name="Ko J."/>
            <person name="Opiyo S.O."/>
            <person name="Zuo S."/>
            <person name="Madhav S."/>
            <person name="Lee Y.-H."/>
            <person name="Wang G.-L."/>
        </authorList>
    </citation>
    <scope>NUCLEOTIDE SEQUENCE</scope>
    <source>
        <strain evidence="7">AG1-IA YN-7</strain>
    </source>
</reference>
<feature type="repeat" description="WD" evidence="3">
    <location>
        <begin position="961"/>
        <end position="1002"/>
    </location>
</feature>
<accession>A0A8H7LHW6</accession>
<dbReference type="InterPro" id="IPR059179">
    <property type="entry name" value="MLKL-like_MCAfunc"/>
</dbReference>
<dbReference type="InterPro" id="IPR019775">
    <property type="entry name" value="WD40_repeat_CS"/>
</dbReference>
<organism evidence="7 8">
    <name type="scientific">Rhizoctonia solani</name>
    <dbReference type="NCBI Taxonomy" id="456999"/>
    <lineage>
        <taxon>Eukaryota</taxon>
        <taxon>Fungi</taxon>
        <taxon>Dikarya</taxon>
        <taxon>Basidiomycota</taxon>
        <taxon>Agaricomycotina</taxon>
        <taxon>Agaricomycetes</taxon>
        <taxon>Cantharellales</taxon>
        <taxon>Ceratobasidiaceae</taxon>
        <taxon>Rhizoctonia</taxon>
    </lineage>
</organism>
<evidence type="ECO:0000256" key="3">
    <source>
        <dbReference type="PROSITE-ProRule" id="PRU00221"/>
    </source>
</evidence>
<evidence type="ECO:0000256" key="2">
    <source>
        <dbReference type="ARBA" id="ARBA00022737"/>
    </source>
</evidence>
<dbReference type="Gene3D" id="2.130.10.10">
    <property type="entry name" value="YVTN repeat-like/Quinoprotein amine dehydrogenase"/>
    <property type="match status" value="5"/>
</dbReference>
<feature type="domain" description="NACHT" evidence="6">
    <location>
        <begin position="251"/>
        <end position="396"/>
    </location>
</feature>
<keyword evidence="4" id="KW-0175">Coiled coil</keyword>
<feature type="repeat" description="WD" evidence="3">
    <location>
        <begin position="1282"/>
        <end position="1316"/>
    </location>
</feature>
<evidence type="ECO:0000256" key="1">
    <source>
        <dbReference type="ARBA" id="ARBA00022574"/>
    </source>
</evidence>
<feature type="compositionally biased region" description="Polar residues" evidence="5">
    <location>
        <begin position="23"/>
        <end position="46"/>
    </location>
</feature>
<dbReference type="PROSITE" id="PS50837">
    <property type="entry name" value="NACHT"/>
    <property type="match status" value="1"/>
</dbReference>
<dbReference type="InterPro" id="IPR027417">
    <property type="entry name" value="P-loop_NTPase"/>
</dbReference>
<dbReference type="SUPFAM" id="SSF52540">
    <property type="entry name" value="P-loop containing nucleoside triphosphate hydrolases"/>
    <property type="match status" value="1"/>
</dbReference>
<dbReference type="InterPro" id="IPR001680">
    <property type="entry name" value="WD40_rpt"/>
</dbReference>
<evidence type="ECO:0000256" key="4">
    <source>
        <dbReference type="SAM" id="Coils"/>
    </source>
</evidence>
<dbReference type="InterPro" id="IPR056884">
    <property type="entry name" value="NPHP3-like_N"/>
</dbReference>
<dbReference type="InterPro" id="IPR007111">
    <property type="entry name" value="NACHT_NTPase"/>
</dbReference>
<dbReference type="PROSITE" id="PS50294">
    <property type="entry name" value="WD_REPEATS_REGION"/>
    <property type="match status" value="9"/>
</dbReference>
<evidence type="ECO:0000313" key="8">
    <source>
        <dbReference type="Proteomes" id="UP000650582"/>
    </source>
</evidence>
<feature type="repeat" description="WD" evidence="3">
    <location>
        <begin position="918"/>
        <end position="959"/>
    </location>
</feature>
<dbReference type="PRINTS" id="PR00320">
    <property type="entry name" value="GPROTEINBRPT"/>
</dbReference>
<dbReference type="PANTHER" id="PTHR19848:SF8">
    <property type="entry name" value="F-BOX AND WD REPEAT DOMAIN CONTAINING 7"/>
    <property type="match status" value="1"/>
</dbReference>
<proteinExistence type="predicted"/>
<feature type="repeat" description="WD" evidence="3">
    <location>
        <begin position="1092"/>
        <end position="1133"/>
    </location>
</feature>
<feature type="repeat" description="WD" evidence="3">
    <location>
        <begin position="1135"/>
        <end position="1176"/>
    </location>
</feature>
<dbReference type="PROSITE" id="PS00678">
    <property type="entry name" value="WD_REPEATS_1"/>
    <property type="match status" value="4"/>
</dbReference>
<dbReference type="InterPro" id="IPR015943">
    <property type="entry name" value="WD40/YVTN_repeat-like_dom_sf"/>
</dbReference>
<protein>
    <submittedName>
        <fullName evidence="7">WD40 repeat-like protein</fullName>
    </submittedName>
</protein>
<dbReference type="Pfam" id="PF24883">
    <property type="entry name" value="NPHP3_N"/>
    <property type="match status" value="1"/>
</dbReference>
<evidence type="ECO:0000259" key="6">
    <source>
        <dbReference type="PROSITE" id="PS50837"/>
    </source>
</evidence>